<comment type="caution">
    <text evidence="1">The sequence shown here is derived from an EMBL/GenBank/DDBJ whole genome shotgun (WGS) entry which is preliminary data.</text>
</comment>
<accession>A0ABR2G4N6</accession>
<dbReference type="Proteomes" id="UP001472677">
    <property type="component" value="Unassembled WGS sequence"/>
</dbReference>
<name>A0ABR2G4N6_9ROSI</name>
<proteinExistence type="predicted"/>
<gene>
    <name evidence="1" type="ORF">V6N12_046115</name>
</gene>
<keyword evidence="2" id="KW-1185">Reference proteome</keyword>
<reference evidence="1 2" key="1">
    <citation type="journal article" date="2024" name="G3 (Bethesda)">
        <title>Genome assembly of Hibiscus sabdariffa L. provides insights into metabolisms of medicinal natural products.</title>
        <authorList>
            <person name="Kim T."/>
        </authorList>
    </citation>
    <scope>NUCLEOTIDE SEQUENCE [LARGE SCALE GENOMIC DNA]</scope>
    <source>
        <strain evidence="1">TK-2024</strain>
        <tissue evidence="1">Old leaves</tissue>
    </source>
</reference>
<evidence type="ECO:0000313" key="2">
    <source>
        <dbReference type="Proteomes" id="UP001472677"/>
    </source>
</evidence>
<evidence type="ECO:0000313" key="1">
    <source>
        <dbReference type="EMBL" id="KAK8594044.1"/>
    </source>
</evidence>
<protein>
    <submittedName>
        <fullName evidence="1">Uncharacterized protein</fullName>
    </submittedName>
</protein>
<organism evidence="1 2">
    <name type="scientific">Hibiscus sabdariffa</name>
    <name type="common">roselle</name>
    <dbReference type="NCBI Taxonomy" id="183260"/>
    <lineage>
        <taxon>Eukaryota</taxon>
        <taxon>Viridiplantae</taxon>
        <taxon>Streptophyta</taxon>
        <taxon>Embryophyta</taxon>
        <taxon>Tracheophyta</taxon>
        <taxon>Spermatophyta</taxon>
        <taxon>Magnoliopsida</taxon>
        <taxon>eudicotyledons</taxon>
        <taxon>Gunneridae</taxon>
        <taxon>Pentapetalae</taxon>
        <taxon>rosids</taxon>
        <taxon>malvids</taxon>
        <taxon>Malvales</taxon>
        <taxon>Malvaceae</taxon>
        <taxon>Malvoideae</taxon>
        <taxon>Hibiscus</taxon>
    </lineage>
</organism>
<dbReference type="EMBL" id="JBBPBM010000003">
    <property type="protein sequence ID" value="KAK8594044.1"/>
    <property type="molecule type" value="Genomic_DNA"/>
</dbReference>
<sequence length="141" mass="15691">MVKGTKSFEKKNIIENRSESVTGAWPYGSKDNSDKVLLGENDDELNTLAFYYTCPYRASPPFRVVSKLAKEFKSALDISQSESPEKKMEFDISNFKIAKPMTFALSEVNLISGSTVMSLRANTMPSMAKSTCVLRSRGVEV</sequence>